<comment type="caution">
    <text evidence="2">The sequence shown here is derived from an EMBL/GenBank/DDBJ whole genome shotgun (WGS) entry which is preliminary data.</text>
</comment>
<dbReference type="InterPro" id="IPR023100">
    <property type="entry name" value="D-aminoacylase_insert_dom_sf"/>
</dbReference>
<protein>
    <submittedName>
        <fullName evidence="2">N-acyl-D-amino-acid deacylase</fullName>
    </submittedName>
</protein>
<feature type="domain" description="Amidohydrolase 3" evidence="1">
    <location>
        <begin position="64"/>
        <end position="266"/>
    </location>
</feature>
<dbReference type="GO" id="GO:0005829">
    <property type="term" value="C:cytosol"/>
    <property type="evidence" value="ECO:0007669"/>
    <property type="project" value="TreeGrafter"/>
</dbReference>
<dbReference type="InterPro" id="IPR011059">
    <property type="entry name" value="Metal-dep_hydrolase_composite"/>
</dbReference>
<dbReference type="AlphaFoldDB" id="M2SCN7"/>
<evidence type="ECO:0000313" key="2">
    <source>
        <dbReference type="EMBL" id="EMD83140.1"/>
    </source>
</evidence>
<dbReference type="PATRIC" id="fig|1234595.3.peg.1741"/>
<dbReference type="InterPro" id="IPR013108">
    <property type="entry name" value="Amidohydro_3"/>
</dbReference>
<name>M2SCN7_9SPHN</name>
<accession>M2SCN7</accession>
<dbReference type="PANTHER" id="PTHR11647">
    <property type="entry name" value="HYDRANTOINASE/DIHYDROPYRIMIDINASE FAMILY MEMBER"/>
    <property type="match status" value="1"/>
</dbReference>
<evidence type="ECO:0000259" key="1">
    <source>
        <dbReference type="Pfam" id="PF07969"/>
    </source>
</evidence>
<dbReference type="SUPFAM" id="SSF51338">
    <property type="entry name" value="Composite domain of metallo-dependent hydrolases"/>
    <property type="match status" value="1"/>
</dbReference>
<reference evidence="2 3" key="1">
    <citation type="journal article" date="2013" name="Genome Announc.">
        <title>Draft Genome Sequence of Strain JLT2015T, Belonging to the Family Sphingomonadaceae of the Alphaproteobacteria.</title>
        <authorList>
            <person name="Tang K."/>
            <person name="Liu K."/>
            <person name="Li S."/>
            <person name="Jiao N."/>
        </authorList>
    </citation>
    <scope>NUCLEOTIDE SEQUENCE [LARGE SCALE GENOMIC DNA]</scope>
    <source>
        <strain evidence="2 3">JLT2015</strain>
    </source>
</reference>
<dbReference type="Gene3D" id="3.20.20.140">
    <property type="entry name" value="Metal-dependent hydrolases"/>
    <property type="match status" value="1"/>
</dbReference>
<organism evidence="2 3">
    <name type="scientific">Pacificimonas flava</name>
    <dbReference type="NCBI Taxonomy" id="1234595"/>
    <lineage>
        <taxon>Bacteria</taxon>
        <taxon>Pseudomonadati</taxon>
        <taxon>Pseudomonadota</taxon>
        <taxon>Alphaproteobacteria</taxon>
        <taxon>Sphingomonadales</taxon>
        <taxon>Sphingosinicellaceae</taxon>
        <taxon>Pacificimonas</taxon>
    </lineage>
</organism>
<evidence type="ECO:0000313" key="3">
    <source>
        <dbReference type="Proteomes" id="UP000011717"/>
    </source>
</evidence>
<proteinExistence type="predicted"/>
<feature type="domain" description="Amidohydrolase 3" evidence="1">
    <location>
        <begin position="447"/>
        <end position="536"/>
    </location>
</feature>
<dbReference type="PANTHER" id="PTHR11647:SF1">
    <property type="entry name" value="COLLAPSIN RESPONSE MEDIATOR PROTEIN"/>
    <property type="match status" value="1"/>
</dbReference>
<dbReference type="InterPro" id="IPR032466">
    <property type="entry name" value="Metal_Hydrolase"/>
</dbReference>
<dbReference type="InterPro" id="IPR050378">
    <property type="entry name" value="Metallo-dep_Hydrolases_sf"/>
</dbReference>
<dbReference type="Gene3D" id="3.30.1490.130">
    <property type="entry name" value="D-aminoacylase. Domain 3"/>
    <property type="match status" value="1"/>
</dbReference>
<dbReference type="SUPFAM" id="SSF51556">
    <property type="entry name" value="Metallo-dependent hydrolases"/>
    <property type="match status" value="1"/>
</dbReference>
<dbReference type="GO" id="GO:0016811">
    <property type="term" value="F:hydrolase activity, acting on carbon-nitrogen (but not peptide) bonds, in linear amides"/>
    <property type="evidence" value="ECO:0007669"/>
    <property type="project" value="InterPro"/>
</dbReference>
<dbReference type="Gene3D" id="2.30.40.10">
    <property type="entry name" value="Urease, subunit C, domain 1"/>
    <property type="match status" value="1"/>
</dbReference>
<dbReference type="EMBL" id="AMRV01000004">
    <property type="protein sequence ID" value="EMD83140.1"/>
    <property type="molecule type" value="Genomic_DNA"/>
</dbReference>
<dbReference type="Pfam" id="PF07969">
    <property type="entry name" value="Amidohydro_3"/>
    <property type="match status" value="2"/>
</dbReference>
<dbReference type="Proteomes" id="UP000011717">
    <property type="component" value="Unassembled WGS sequence"/>
</dbReference>
<keyword evidence="3" id="KW-1185">Reference proteome</keyword>
<dbReference type="GO" id="GO:0016812">
    <property type="term" value="F:hydrolase activity, acting on carbon-nitrogen (but not peptide) bonds, in cyclic amides"/>
    <property type="evidence" value="ECO:0007669"/>
    <property type="project" value="TreeGrafter"/>
</dbReference>
<sequence length="561" mass="59214">MLALAGCVGAPDGADGDAPSAALADLVISGGTIYDGTGREAFVGDVAITDGRIVSVGPEATGRRTVDATGLAVAPGFINTHSWATESLIEDPRGMSDLKQGVTTEVFGEGWSMGPLTADMRASERRAQADIKFDIPWTTLGDYLTHMEERGTGLNVASFVGASTVRMHVLGEDDVNPDAAQLQEMQALVRQAMNEGALGVGSALIYAPGNYADTAELTALASAAAACDGRYISHIRSEGSGILPALDELIAISRGSGAPGIVYHLKQSGRSNWDKQAAVLERIEEARASGLDISATMYNYPASSTGLEAAMPLWVQEGGDEAWIARLQEPGVRERVAEEMRDPAGFAEGDNRLIEAGGGKGVLLVNFRNPDLRHLQGKTLEEVAAMRRQPVEETAIDLVVEDKSRVGVVYFLMSEENVTRQVSLPWMSFGSDAGAPATEPPFTNTGTHPRAYGNIARLLGKYVREEQALPLTQAVHQLTGFAARQMGFSDRGTLTPGLAADVTIFDPQTIGDRATFATPHQYSVGVRDVFVNGTAVLRGGEPTGETPGQFVKGAGAGRCPA</sequence>
<gene>
    <name evidence="2" type="ORF">C725_1738</name>
</gene>